<keyword evidence="13" id="KW-0509">mRNA transport</keyword>
<dbReference type="GO" id="GO:0005524">
    <property type="term" value="F:ATP binding"/>
    <property type="evidence" value="ECO:0007669"/>
    <property type="project" value="UniProtKB-UniRule"/>
</dbReference>
<keyword evidence="10 13" id="KW-0539">Nucleus</keyword>
<gene>
    <name evidence="15" type="ORF">KIPB_003014</name>
</gene>
<evidence type="ECO:0000256" key="3">
    <source>
        <dbReference type="ARBA" id="ARBA00010186"/>
    </source>
</evidence>
<proteinExistence type="inferred from homology"/>
<dbReference type="InterPro" id="IPR027640">
    <property type="entry name" value="Kinesin-like_fam"/>
</dbReference>
<dbReference type="PROSITE" id="PS00411">
    <property type="entry name" value="KINESIN_MOTOR_1"/>
    <property type="match status" value="1"/>
</dbReference>
<dbReference type="GO" id="GO:0007019">
    <property type="term" value="P:microtubule depolymerization"/>
    <property type="evidence" value="ECO:0007669"/>
    <property type="project" value="TreeGrafter"/>
</dbReference>
<dbReference type="GO" id="GO:0017056">
    <property type="term" value="F:structural constituent of nuclear pore"/>
    <property type="evidence" value="ECO:0007669"/>
    <property type="project" value="InterPro"/>
</dbReference>
<keyword evidence="5 12" id="KW-0493">Microtubule</keyword>
<dbReference type="GO" id="GO:0008017">
    <property type="term" value="F:microtubule binding"/>
    <property type="evidence" value="ECO:0007669"/>
    <property type="project" value="InterPro"/>
</dbReference>
<evidence type="ECO:0000256" key="7">
    <source>
        <dbReference type="ARBA" id="ARBA00022840"/>
    </source>
</evidence>
<evidence type="ECO:0000256" key="13">
    <source>
        <dbReference type="RuleBase" id="RU364035"/>
    </source>
</evidence>
<evidence type="ECO:0000256" key="10">
    <source>
        <dbReference type="ARBA" id="ARBA00023242"/>
    </source>
</evidence>
<dbReference type="AlphaFoldDB" id="A0A9K3CRS5"/>
<evidence type="ECO:0000259" key="14">
    <source>
        <dbReference type="PROSITE" id="PS50067"/>
    </source>
</evidence>
<keyword evidence="7 11" id="KW-0067">ATP-binding</keyword>
<comment type="similarity">
    <text evidence="3 13">Belongs to the nucleoporin interacting component (NIC) family.</text>
</comment>
<keyword evidence="13" id="KW-0906">Nuclear pore complex</keyword>
<evidence type="ECO:0000256" key="2">
    <source>
        <dbReference type="ARBA" id="ARBA00004259"/>
    </source>
</evidence>
<dbReference type="Proteomes" id="UP000265618">
    <property type="component" value="Unassembled WGS sequence"/>
</dbReference>
<dbReference type="EMBL" id="BDIP01000545">
    <property type="protein sequence ID" value="GIQ81961.1"/>
    <property type="molecule type" value="Genomic_DNA"/>
</dbReference>
<evidence type="ECO:0000313" key="16">
    <source>
        <dbReference type="Proteomes" id="UP000265618"/>
    </source>
</evidence>
<evidence type="ECO:0000256" key="12">
    <source>
        <dbReference type="RuleBase" id="RU000394"/>
    </source>
</evidence>
<evidence type="ECO:0000256" key="6">
    <source>
        <dbReference type="ARBA" id="ARBA00022741"/>
    </source>
</evidence>
<dbReference type="GO" id="GO:0005643">
    <property type="term" value="C:nuclear pore"/>
    <property type="evidence" value="ECO:0007669"/>
    <property type="project" value="UniProtKB-SubCell"/>
</dbReference>
<keyword evidence="13" id="KW-0653">Protein transport</keyword>
<dbReference type="InterPro" id="IPR007231">
    <property type="entry name" value="Nucleoporin_int_Nup93/Nic96"/>
</dbReference>
<dbReference type="Gene3D" id="3.40.850.10">
    <property type="entry name" value="Kinesin motor domain"/>
    <property type="match status" value="1"/>
</dbReference>
<protein>
    <recommendedName>
        <fullName evidence="12 13">Multifunctional fusion protein</fullName>
    </recommendedName>
    <domain>
        <recommendedName>
            <fullName evidence="12">Kinesin-like protein</fullName>
        </recommendedName>
    </domain>
    <domain>
        <recommendedName>
            <fullName evidence="13">Nuclear pore protein</fullName>
        </recommendedName>
    </domain>
</protein>
<keyword evidence="16" id="KW-1185">Reference proteome</keyword>
<dbReference type="Pfam" id="PF04097">
    <property type="entry name" value="Nic96"/>
    <property type="match status" value="1"/>
</dbReference>
<dbReference type="InterPro" id="IPR019821">
    <property type="entry name" value="Kinesin_motor_CS"/>
</dbReference>
<keyword evidence="6 11" id="KW-0547">Nucleotide-binding</keyword>
<accession>A0A9K3CRS5</accession>
<keyword evidence="13" id="KW-0472">Membrane</keyword>
<dbReference type="PRINTS" id="PR00380">
    <property type="entry name" value="KINESINHEAVY"/>
</dbReference>
<organism evidence="15 16">
    <name type="scientific">Kipferlia bialata</name>
    <dbReference type="NCBI Taxonomy" id="797122"/>
    <lineage>
        <taxon>Eukaryota</taxon>
        <taxon>Metamonada</taxon>
        <taxon>Carpediemonas-like organisms</taxon>
        <taxon>Kipferlia</taxon>
    </lineage>
</organism>
<dbReference type="GO" id="GO:0007018">
    <property type="term" value="P:microtubule-based movement"/>
    <property type="evidence" value="ECO:0007669"/>
    <property type="project" value="InterPro"/>
</dbReference>
<comment type="subcellular location">
    <subcellularLocation>
        <location evidence="1">Cytoplasm</location>
        <location evidence="1">Cytoskeleton</location>
    </subcellularLocation>
    <subcellularLocation>
        <location evidence="2">Nucleus envelope</location>
    </subcellularLocation>
    <subcellularLocation>
        <location evidence="13">Nucleus</location>
        <location evidence="13">Nuclear pore complex</location>
    </subcellularLocation>
</comment>
<dbReference type="InterPro" id="IPR001752">
    <property type="entry name" value="Kinesin_motor_dom"/>
</dbReference>
<dbReference type="OrthoDB" id="3176171at2759"/>
<evidence type="ECO:0000256" key="9">
    <source>
        <dbReference type="ARBA" id="ARBA00023212"/>
    </source>
</evidence>
<evidence type="ECO:0000256" key="1">
    <source>
        <dbReference type="ARBA" id="ARBA00004245"/>
    </source>
</evidence>
<keyword evidence="9" id="KW-0206">Cytoskeleton</keyword>
<evidence type="ECO:0000256" key="4">
    <source>
        <dbReference type="ARBA" id="ARBA00022490"/>
    </source>
</evidence>
<dbReference type="PANTHER" id="PTHR47971">
    <property type="entry name" value="KINESIN-RELATED PROTEIN 6"/>
    <property type="match status" value="1"/>
</dbReference>
<name>A0A9K3CRS5_9EUKA</name>
<reference evidence="15 16" key="1">
    <citation type="journal article" date="2018" name="PLoS ONE">
        <title>The draft genome of Kipferlia bialata reveals reductive genome evolution in fornicate parasites.</title>
        <authorList>
            <person name="Tanifuji G."/>
            <person name="Takabayashi S."/>
            <person name="Kume K."/>
            <person name="Takagi M."/>
            <person name="Nakayama T."/>
            <person name="Kamikawa R."/>
            <person name="Inagaki Y."/>
            <person name="Hashimoto T."/>
        </authorList>
    </citation>
    <scope>NUCLEOTIDE SEQUENCE [LARGE SCALE GENOMIC DNA]</scope>
    <source>
        <strain evidence="15">NY0173</strain>
    </source>
</reference>
<dbReference type="InterPro" id="IPR036961">
    <property type="entry name" value="Kinesin_motor_dom_sf"/>
</dbReference>
<evidence type="ECO:0000256" key="11">
    <source>
        <dbReference type="PROSITE-ProRule" id="PRU00283"/>
    </source>
</evidence>
<dbReference type="SMART" id="SM00129">
    <property type="entry name" value="KISc"/>
    <property type="match status" value="1"/>
</dbReference>
<comment type="caution">
    <text evidence="15">The sequence shown here is derived from an EMBL/GenBank/DDBJ whole genome shotgun (WGS) entry which is preliminary data.</text>
</comment>
<keyword evidence="13" id="KW-0813">Transport</keyword>
<sequence length="875" mass="94002">MHSEGGGRWKSGWAVSEEPPSPEIQVAYLCSARTYLERHFLAHVRATLRNVQTGGAGSGLVGEIERYFQHQTRADVGGYPEQYSDVLESNVPLWPVLYLLLRAGAYQEFAAAVQRRQYLLSDAFVTAALQYAAHPCQLTSSARERLTEEYSLNVGITDAPRDPYMVSLYNVICGADPGLHIPSVCPSLHDFLWTNLAMLTDLREAGAAGGTSLSDLQTHLDSFGLAHFNAADTKSARLLWSLCLIVTAQPERAVAALEAPGLLFEAAAVAAALRAAGLLRVAVELVVGRAAPTVGLPLLVDGRLNHGALVSRCCGASGWSPASLGLCAGMTSNETAAVTADVLLRVGDITSAVDQVKRVLGPHANAALCAAGLAAVEGGRPALGLGLYLAGGEYEKALAAGNALLLSGIEGTDADSVNHVEALLNDPSAQVQDVSSTHTLLSLCRARISLPEDPQRALRYIDESGLLPLTPELRHVPGYATQCAGTLRTRPKTWRMRGMTRVMLQTAMNKDVYSASVSPLVQGIVDNGTTACCFCYGHTGAGKTHTIMGYRGEAGLYSLAAAALCDAIRQKDAGLMLQIRFAEIYNGKVYDLLNHRAECTVRQGSDGKVHIRAGTVKDERGAVTVHPLHALDTDTQEGLDAIVSQGMQVRQVGSSSLHDESSRSHALLYIEIVNRDIISIRDAIIRQEGELTRVGKLYEDRNGIEMAKVYKKDEHGKLLVVPREESGVDWDGLDRLREARDHEQCLLDDLRAQEGALTKECRASGGCIGGTLVLVDLAGAEYGATAGKQVSPKQRREGQEINKTLLALKECVRGMSSGAKHIPFRNSKLTMVLRQHLQAEHSRTIMVANISPSAQHLQKTVNTLQYAALVAEASK</sequence>
<feature type="binding site" evidence="11">
    <location>
        <begin position="537"/>
        <end position="544"/>
    </location>
    <ligand>
        <name>ATP</name>
        <dbReference type="ChEBI" id="CHEBI:30616"/>
    </ligand>
</feature>
<dbReference type="GO" id="GO:0051028">
    <property type="term" value="P:mRNA transport"/>
    <property type="evidence" value="ECO:0007669"/>
    <property type="project" value="UniProtKB-KW"/>
</dbReference>
<comment type="similarity">
    <text evidence="11 12">Belongs to the TRAFAC class myosin-kinesin ATPase superfamily. Kinesin family.</text>
</comment>
<evidence type="ECO:0000256" key="8">
    <source>
        <dbReference type="ARBA" id="ARBA00023175"/>
    </source>
</evidence>
<dbReference type="PANTHER" id="PTHR47971:SF8">
    <property type="entry name" value="KINESIN-LIKE PROTEIN"/>
    <property type="match status" value="1"/>
</dbReference>
<dbReference type="SUPFAM" id="SSF52540">
    <property type="entry name" value="P-loop containing nucleoside triphosphate hydrolases"/>
    <property type="match status" value="1"/>
</dbReference>
<dbReference type="Pfam" id="PF00225">
    <property type="entry name" value="Kinesin"/>
    <property type="match status" value="2"/>
</dbReference>
<keyword evidence="8 11" id="KW-0505">Motor protein</keyword>
<keyword evidence="13" id="KW-0811">Translocation</keyword>
<dbReference type="GO" id="GO:0003777">
    <property type="term" value="F:microtubule motor activity"/>
    <property type="evidence" value="ECO:0007669"/>
    <property type="project" value="InterPro"/>
</dbReference>
<feature type="domain" description="Kinesin motor" evidence="14">
    <location>
        <begin position="439"/>
        <end position="873"/>
    </location>
</feature>
<dbReference type="InterPro" id="IPR027417">
    <property type="entry name" value="P-loop_NTPase"/>
</dbReference>
<keyword evidence="4" id="KW-0963">Cytoplasm</keyword>
<evidence type="ECO:0000256" key="5">
    <source>
        <dbReference type="ARBA" id="ARBA00022701"/>
    </source>
</evidence>
<dbReference type="GO" id="GO:0005874">
    <property type="term" value="C:microtubule"/>
    <property type="evidence" value="ECO:0007669"/>
    <property type="project" value="UniProtKB-KW"/>
</dbReference>
<dbReference type="PROSITE" id="PS50067">
    <property type="entry name" value="KINESIN_MOTOR_2"/>
    <property type="match status" value="1"/>
</dbReference>
<evidence type="ECO:0000313" key="15">
    <source>
        <dbReference type="EMBL" id="GIQ81961.1"/>
    </source>
</evidence>
<dbReference type="GO" id="GO:0015031">
    <property type="term" value="P:protein transport"/>
    <property type="evidence" value="ECO:0007669"/>
    <property type="project" value="UniProtKB-KW"/>
</dbReference>